<dbReference type="GO" id="GO:0016758">
    <property type="term" value="F:hexosyltransferase activity"/>
    <property type="evidence" value="ECO:0007669"/>
    <property type="project" value="UniProtKB-ARBA"/>
</dbReference>
<feature type="domain" description="Erythromycin biosynthesis protein CIII-like C-terminal" evidence="4">
    <location>
        <begin position="241"/>
        <end position="384"/>
    </location>
</feature>
<dbReference type="Gene3D" id="3.40.50.2000">
    <property type="entry name" value="Glycogen Phosphorylase B"/>
    <property type="match status" value="2"/>
</dbReference>
<dbReference type="FunFam" id="3.40.50.2000:FF:000072">
    <property type="entry name" value="Glycosyl transferase"/>
    <property type="match status" value="1"/>
</dbReference>
<keyword evidence="2" id="KW-0328">Glycosyltransferase</keyword>
<evidence type="ECO:0000256" key="3">
    <source>
        <dbReference type="ARBA" id="ARBA00022679"/>
    </source>
</evidence>
<evidence type="ECO:0000256" key="1">
    <source>
        <dbReference type="ARBA" id="ARBA00006962"/>
    </source>
</evidence>
<reference evidence="6 7" key="1">
    <citation type="submission" date="2020-04" db="EMBL/GenBank/DDBJ databases">
        <title>Draft Genome Sequence of Streptomyces morookaense DSM 40503, an 8-azaguanine-producing strain.</title>
        <authorList>
            <person name="Qi J."/>
            <person name="Gao J.-M."/>
        </authorList>
    </citation>
    <scope>NUCLEOTIDE SEQUENCE [LARGE SCALE GENOMIC DNA]</scope>
    <source>
        <strain evidence="6 7">DSM 40503</strain>
    </source>
</reference>
<dbReference type="PANTHER" id="PTHR48050">
    <property type="entry name" value="STEROL 3-BETA-GLUCOSYLTRANSFERASE"/>
    <property type="match status" value="1"/>
</dbReference>
<dbReference type="PANTHER" id="PTHR48050:SF13">
    <property type="entry name" value="STEROL 3-BETA-GLUCOSYLTRANSFERASE UGT80A2"/>
    <property type="match status" value="1"/>
</dbReference>
<name>A0A7Y7B532_STRMO</name>
<dbReference type="InterPro" id="IPR002213">
    <property type="entry name" value="UDP_glucos_trans"/>
</dbReference>
<comment type="caution">
    <text evidence="6">The sequence shown here is derived from an EMBL/GenBank/DDBJ whole genome shotgun (WGS) entry which is preliminary data.</text>
</comment>
<dbReference type="InterPro" id="IPR010610">
    <property type="entry name" value="EryCIII-like_C"/>
</dbReference>
<organism evidence="6 7">
    <name type="scientific">Streptomyces morookaense</name>
    <name type="common">Streptoverticillium morookaense</name>
    <dbReference type="NCBI Taxonomy" id="1970"/>
    <lineage>
        <taxon>Bacteria</taxon>
        <taxon>Bacillati</taxon>
        <taxon>Actinomycetota</taxon>
        <taxon>Actinomycetes</taxon>
        <taxon>Kitasatosporales</taxon>
        <taxon>Streptomycetaceae</taxon>
        <taxon>Streptomyces</taxon>
    </lineage>
</organism>
<dbReference type="SUPFAM" id="SSF53756">
    <property type="entry name" value="UDP-Glycosyltransferase/glycogen phosphorylase"/>
    <property type="match status" value="1"/>
</dbReference>
<accession>A0A7Y7B532</accession>
<dbReference type="EMBL" id="JABBXF010000033">
    <property type="protein sequence ID" value="NVK79168.1"/>
    <property type="molecule type" value="Genomic_DNA"/>
</dbReference>
<dbReference type="Proteomes" id="UP000587462">
    <property type="component" value="Unassembled WGS sequence"/>
</dbReference>
<evidence type="ECO:0000313" key="6">
    <source>
        <dbReference type="EMBL" id="NVK79168.1"/>
    </source>
</evidence>
<dbReference type="InterPro" id="IPR048284">
    <property type="entry name" value="EryCIII-like_N"/>
</dbReference>
<dbReference type="InterPro" id="IPR050426">
    <property type="entry name" value="Glycosyltransferase_28"/>
</dbReference>
<keyword evidence="7" id="KW-1185">Reference proteome</keyword>
<feature type="domain" description="Erythromycin biosynthesis protein CIII-like N-terminal" evidence="5">
    <location>
        <begin position="22"/>
        <end position="226"/>
    </location>
</feature>
<gene>
    <name evidence="6" type="ORF">HG542_16025</name>
</gene>
<evidence type="ECO:0000259" key="4">
    <source>
        <dbReference type="Pfam" id="PF06722"/>
    </source>
</evidence>
<dbReference type="Pfam" id="PF21036">
    <property type="entry name" value="EryCIII-like_N"/>
    <property type="match status" value="1"/>
</dbReference>
<dbReference type="AlphaFoldDB" id="A0A7Y7B532"/>
<sequence>MRVLFTAWAWPPHYYPLVPLAWAMRNAGHEIRVAGPPALADTITHSGQPAVEVGQDSDFSELTRGTMSIDRNAPATPELWRELRKPKGERALKMFASIAETMVDGLVDFARAWQPDLVVHSPTSYAGAIAAAAVGVPNVRVLMAPDIAYRGRHAEPALLADMCRRFGVDEVSPLGALTVDPCPPRIQIPSDYPRQLMRYVPYNGPAEMPHWLLEPPTRRRVCITWGTTLAAVNPNLVLAGRMLEAVADLDAEVIVTVAPSHREFLGPVPENIRVVEGLPLHLLLPSCDLMIHQGGNGTTMTGMVCGVPQLIVPQFPDQAFVAERMAAAGAADVLLPEDAEPAEVRARVTDMLENPRWKRDAGRLRDEAEAQPAPTDIVPVLEKLAQDGRARHSTAPTL</sequence>
<dbReference type="GO" id="GO:0008194">
    <property type="term" value="F:UDP-glycosyltransferase activity"/>
    <property type="evidence" value="ECO:0007669"/>
    <property type="project" value="InterPro"/>
</dbReference>
<dbReference type="Pfam" id="PF06722">
    <property type="entry name" value="EryCIII-like_C"/>
    <property type="match status" value="1"/>
</dbReference>
<evidence type="ECO:0000313" key="7">
    <source>
        <dbReference type="Proteomes" id="UP000587462"/>
    </source>
</evidence>
<protein>
    <submittedName>
        <fullName evidence="6">DUF1205 domain-containing protein</fullName>
    </submittedName>
</protein>
<proteinExistence type="inferred from homology"/>
<dbReference type="CDD" id="cd03784">
    <property type="entry name" value="GT1_Gtf-like"/>
    <property type="match status" value="1"/>
</dbReference>
<evidence type="ECO:0000259" key="5">
    <source>
        <dbReference type="Pfam" id="PF21036"/>
    </source>
</evidence>
<dbReference type="RefSeq" id="WP_171081965.1">
    <property type="nucleotide sequence ID" value="NZ_BNBU01000004.1"/>
</dbReference>
<comment type="similarity">
    <text evidence="1">Belongs to the glycosyltransferase 28 family.</text>
</comment>
<evidence type="ECO:0000256" key="2">
    <source>
        <dbReference type="ARBA" id="ARBA00022676"/>
    </source>
</evidence>
<dbReference type="GO" id="GO:0017000">
    <property type="term" value="P:antibiotic biosynthetic process"/>
    <property type="evidence" value="ECO:0007669"/>
    <property type="project" value="UniProtKB-ARBA"/>
</dbReference>
<keyword evidence="3" id="KW-0808">Transferase</keyword>